<comment type="caution">
    <text evidence="11">The sequence shown here is derived from an EMBL/GenBank/DDBJ whole genome shotgun (WGS) entry which is preliminary data.</text>
</comment>
<organism evidence="11 12">
    <name type="scientific">Claviceps pusilla</name>
    <dbReference type="NCBI Taxonomy" id="123648"/>
    <lineage>
        <taxon>Eukaryota</taxon>
        <taxon>Fungi</taxon>
        <taxon>Dikarya</taxon>
        <taxon>Ascomycota</taxon>
        <taxon>Pezizomycotina</taxon>
        <taxon>Sordariomycetes</taxon>
        <taxon>Hypocreomycetidae</taxon>
        <taxon>Hypocreales</taxon>
        <taxon>Clavicipitaceae</taxon>
        <taxon>Claviceps</taxon>
    </lineage>
</organism>
<evidence type="ECO:0000256" key="2">
    <source>
        <dbReference type="ARBA" id="ARBA00011534"/>
    </source>
</evidence>
<keyword evidence="12" id="KW-1185">Reference proteome</keyword>
<dbReference type="InterPro" id="IPR011009">
    <property type="entry name" value="Kinase-like_dom_sf"/>
</dbReference>
<dbReference type="InterPro" id="IPR000719">
    <property type="entry name" value="Prot_kinase_dom"/>
</dbReference>
<comment type="function">
    <text evidence="1">Component of the EKC/KEOPS complex that is required for the formation of a threonylcarbamoyl group on adenosine at position 37 (t(6)A37) in tRNAs that read codons beginning with adenine. The complex is probably involved in the transfer of the threonylcarbamoyl moiety of threonylcarbamoyl-AMP (TC-AMP) to the N6 group of A37. BUD32 has ATPase activity in the context of the EKC/KEOPS complex and likely plays a supporting role to the catalytic subunit KAE1. The EKC/KEOPS complex also promotes both telomere uncapping and telomere elongation. The complex is required for efficient recruitment of transcriptional coactivators.</text>
</comment>
<dbReference type="InterPro" id="IPR001245">
    <property type="entry name" value="Ser-Thr/Tyr_kinase_cat_dom"/>
</dbReference>
<evidence type="ECO:0000256" key="6">
    <source>
        <dbReference type="ARBA" id="ARBA00030980"/>
    </source>
</evidence>
<dbReference type="GO" id="GO:0004674">
    <property type="term" value="F:protein serine/threonine kinase activity"/>
    <property type="evidence" value="ECO:0007669"/>
    <property type="project" value="UniProtKB-EC"/>
</dbReference>
<dbReference type="GO" id="GO:0005524">
    <property type="term" value="F:ATP binding"/>
    <property type="evidence" value="ECO:0007669"/>
    <property type="project" value="InterPro"/>
</dbReference>
<evidence type="ECO:0000256" key="7">
    <source>
        <dbReference type="ARBA" id="ARBA00033194"/>
    </source>
</evidence>
<gene>
    <name evidence="11" type="ORF">E4U43_003072</name>
</gene>
<dbReference type="Pfam" id="PF07714">
    <property type="entry name" value="PK_Tyr_Ser-Thr"/>
    <property type="match status" value="1"/>
</dbReference>
<feature type="domain" description="Protein kinase" evidence="10">
    <location>
        <begin position="34"/>
        <end position="308"/>
    </location>
</feature>
<evidence type="ECO:0000256" key="8">
    <source>
        <dbReference type="ARBA" id="ARBA00047899"/>
    </source>
</evidence>
<evidence type="ECO:0000256" key="4">
    <source>
        <dbReference type="ARBA" id="ARBA00013948"/>
    </source>
</evidence>
<comment type="catalytic activity">
    <reaction evidence="9">
        <text>L-seryl-[protein] + ATP = O-phospho-L-seryl-[protein] + ADP + H(+)</text>
        <dbReference type="Rhea" id="RHEA:17989"/>
        <dbReference type="Rhea" id="RHEA-COMP:9863"/>
        <dbReference type="Rhea" id="RHEA-COMP:11604"/>
        <dbReference type="ChEBI" id="CHEBI:15378"/>
        <dbReference type="ChEBI" id="CHEBI:29999"/>
        <dbReference type="ChEBI" id="CHEBI:30616"/>
        <dbReference type="ChEBI" id="CHEBI:83421"/>
        <dbReference type="ChEBI" id="CHEBI:456216"/>
        <dbReference type="EC" id="2.7.11.1"/>
    </reaction>
</comment>
<evidence type="ECO:0000256" key="3">
    <source>
        <dbReference type="ARBA" id="ARBA00012513"/>
    </source>
</evidence>
<comment type="catalytic activity">
    <reaction evidence="8">
        <text>L-threonyl-[protein] + ATP = O-phospho-L-threonyl-[protein] + ADP + H(+)</text>
        <dbReference type="Rhea" id="RHEA:46608"/>
        <dbReference type="Rhea" id="RHEA-COMP:11060"/>
        <dbReference type="Rhea" id="RHEA-COMP:11605"/>
        <dbReference type="ChEBI" id="CHEBI:15378"/>
        <dbReference type="ChEBI" id="CHEBI:30013"/>
        <dbReference type="ChEBI" id="CHEBI:30616"/>
        <dbReference type="ChEBI" id="CHEBI:61977"/>
        <dbReference type="ChEBI" id="CHEBI:456216"/>
        <dbReference type="EC" id="2.7.11.1"/>
    </reaction>
</comment>
<dbReference type="OrthoDB" id="1668230at2759"/>
<evidence type="ECO:0000313" key="12">
    <source>
        <dbReference type="Proteomes" id="UP000748025"/>
    </source>
</evidence>
<dbReference type="AlphaFoldDB" id="A0A9P7N7N7"/>
<dbReference type="GO" id="GO:0005737">
    <property type="term" value="C:cytoplasm"/>
    <property type="evidence" value="ECO:0007669"/>
    <property type="project" value="TreeGrafter"/>
</dbReference>
<dbReference type="Proteomes" id="UP000748025">
    <property type="component" value="Unassembled WGS sequence"/>
</dbReference>
<evidence type="ECO:0000256" key="9">
    <source>
        <dbReference type="ARBA" id="ARBA00048679"/>
    </source>
</evidence>
<dbReference type="SUPFAM" id="SSF56112">
    <property type="entry name" value="Protein kinase-like (PK-like)"/>
    <property type="match status" value="1"/>
</dbReference>
<reference evidence="11" key="1">
    <citation type="journal article" date="2020" name="bioRxiv">
        <title>Whole genome comparisons of ergot fungi reveals the divergence and evolution of species within the genus Claviceps are the result of varying mechanisms driving genome evolution and host range expansion.</title>
        <authorList>
            <person name="Wyka S.A."/>
            <person name="Mondo S.J."/>
            <person name="Liu M."/>
            <person name="Dettman J."/>
            <person name="Nalam V."/>
            <person name="Broders K.D."/>
        </authorList>
    </citation>
    <scope>NUCLEOTIDE SEQUENCE</scope>
    <source>
        <strain evidence="11">CCC 602</strain>
    </source>
</reference>
<sequence>MTACALLTADHYALGNPTTNKYEVAHVLKLPTGFEMEDYVSNGNTGFVVLDKATQTVVKFSASSSWARDAIQREKEVYQRLSSRGAHPGILAYHGEFEHGIRLEFAPNGRLSDFLQDERFDGSQRLRIQWMLQAADALGYIHSAGVIHGDLTADNMFLDAHLNLRIADFAGSSVDSSELLVSVTPSHHRPTDVKSVQGDLFAYASAMYQVFTGQGPYASLLEDEIEERYKNNIFPDTQNLGEVGTIIRNCWEGRYSDSNGVAHDIRKLQQREKKRESKSLLQRCIPEIVTARSRFPQVILCTVGAVALGLLLYRRSANSMVWVSK</sequence>
<dbReference type="PROSITE" id="PS00109">
    <property type="entry name" value="PROTEIN_KINASE_TYR"/>
    <property type="match status" value="1"/>
</dbReference>
<dbReference type="PROSITE" id="PS50011">
    <property type="entry name" value="PROTEIN_KINASE_DOM"/>
    <property type="match status" value="1"/>
</dbReference>
<dbReference type="InterPro" id="IPR050167">
    <property type="entry name" value="Ser_Thr_protein_kinase"/>
</dbReference>
<accession>A0A9P7N7N7</accession>
<evidence type="ECO:0000256" key="5">
    <source>
        <dbReference type="ARBA" id="ARBA00019973"/>
    </source>
</evidence>
<evidence type="ECO:0000313" key="11">
    <source>
        <dbReference type="EMBL" id="KAG5995236.1"/>
    </source>
</evidence>
<dbReference type="Gene3D" id="1.10.510.10">
    <property type="entry name" value="Transferase(Phosphotransferase) domain 1"/>
    <property type="match status" value="1"/>
</dbReference>
<comment type="subunit">
    <text evidence="2">Component of the EKC/KEOPS complex composed of at least BUD32, CGI121, GON7, KAE1 and PCC1; the whole complex dimerizes.</text>
</comment>
<dbReference type="GO" id="GO:0007165">
    <property type="term" value="P:signal transduction"/>
    <property type="evidence" value="ECO:0007669"/>
    <property type="project" value="TreeGrafter"/>
</dbReference>
<dbReference type="InterPro" id="IPR008266">
    <property type="entry name" value="Tyr_kinase_AS"/>
</dbReference>
<protein>
    <recommendedName>
        <fullName evidence="5">EKC/KEOPS complex subunit BUD32</fullName>
        <ecNumber evidence="3">2.7.11.1</ecNumber>
    </recommendedName>
    <alternativeName>
        <fullName evidence="6 7">Atypical Serine/threonine protein kinase BUD32</fullName>
    </alternativeName>
    <alternativeName>
        <fullName evidence="4">EKC/KEOPS complex subunit bud32</fullName>
    </alternativeName>
</protein>
<dbReference type="CDD" id="cd00180">
    <property type="entry name" value="PKc"/>
    <property type="match status" value="1"/>
</dbReference>
<name>A0A9P7N7N7_9HYPO</name>
<evidence type="ECO:0000256" key="1">
    <source>
        <dbReference type="ARBA" id="ARBA00003747"/>
    </source>
</evidence>
<dbReference type="PANTHER" id="PTHR23257">
    <property type="entry name" value="SERINE-THREONINE PROTEIN KINASE"/>
    <property type="match status" value="1"/>
</dbReference>
<dbReference type="EMBL" id="SRPW01002155">
    <property type="protein sequence ID" value="KAG5995236.1"/>
    <property type="molecule type" value="Genomic_DNA"/>
</dbReference>
<evidence type="ECO:0000259" key="10">
    <source>
        <dbReference type="PROSITE" id="PS50011"/>
    </source>
</evidence>
<dbReference type="EC" id="2.7.11.1" evidence="3"/>
<proteinExistence type="predicted"/>